<dbReference type="Proteomes" id="UP000609121">
    <property type="component" value="Unassembled WGS sequence"/>
</dbReference>
<name>A0A8J7CXI4_9RHOB</name>
<evidence type="ECO:0000256" key="5">
    <source>
        <dbReference type="ARBA" id="ARBA00022692"/>
    </source>
</evidence>
<dbReference type="AlphaFoldDB" id="A0A8J7CXI4"/>
<keyword evidence="3 10" id="KW-0813">Transport</keyword>
<keyword evidence="5 10" id="KW-0812">Transmembrane</keyword>
<dbReference type="Gene3D" id="2.40.170.20">
    <property type="entry name" value="TonB-dependent receptor, beta-barrel domain"/>
    <property type="match status" value="1"/>
</dbReference>
<evidence type="ECO:0000256" key="6">
    <source>
        <dbReference type="ARBA" id="ARBA00023077"/>
    </source>
</evidence>
<dbReference type="PROSITE" id="PS52016">
    <property type="entry name" value="TONB_DEPENDENT_REC_3"/>
    <property type="match status" value="1"/>
</dbReference>
<protein>
    <submittedName>
        <fullName evidence="14">TonB-dependent siderophore receptor</fullName>
    </submittedName>
</protein>
<evidence type="ECO:0000256" key="7">
    <source>
        <dbReference type="ARBA" id="ARBA00023136"/>
    </source>
</evidence>
<dbReference type="Pfam" id="PF07715">
    <property type="entry name" value="Plug"/>
    <property type="match status" value="1"/>
</dbReference>
<dbReference type="InterPro" id="IPR010105">
    <property type="entry name" value="TonB_sidphr_rcpt"/>
</dbReference>
<dbReference type="SUPFAM" id="SSF56935">
    <property type="entry name" value="Porins"/>
    <property type="match status" value="1"/>
</dbReference>
<evidence type="ECO:0000256" key="3">
    <source>
        <dbReference type="ARBA" id="ARBA00022448"/>
    </source>
</evidence>
<dbReference type="Gene3D" id="2.170.130.10">
    <property type="entry name" value="TonB-dependent receptor, plug domain"/>
    <property type="match status" value="1"/>
</dbReference>
<sequence length="754" mass="83611">MRCPFVIAPRSRKCRLPARAQRYLAALQRSRPVLRRETGPVIDRNTLSFRSSQGVPPVRRLRLRHLFLATTCLAAPAAAQEAVVLDNVVIRGSSYETEGTGSLTTDQVSVGEKEVRDIREIPMSTTVITDAQIDDRGFTSLDTALQKTPGMRVLTNDSGRSSLYVRGFEMDYLYFNGLPAPLSSIYGTQPDLSIVDHVEILKGPNGLFIGTGEPGGAVNMSLKRAQRDFGGYVSLSGQSFGRGRAEADVTGSLNDSGTLRGRAVFAYEDGDGFVDQQENGVAQAYGTVAWDVTPDTELTFTISHMERDITPFNGLPTDGDLDLLDVDRSTTTMADWNEFENTVDDYLLELRHELDGGGFLKFSGRYSTRDVDFLYAYGASAADEDDTVTNLSWLAQQYKEDSLALDAYASLPFDFGRTTGNLIVGADYQKVESRLYSARGTIAGSFDLNDWDVSDVDRPDVSWSSREETETERYGLYSQLRVSPLEGLNLIAGGRFTWYDQTATDLDTNEETDDIGENGRFTPFGGLTWDVTEQVTLYASYTSIFQPQTETDVNDRLIDPAEGHQVEIGAKGRFFDGLNASLALFQLEEDNRAEVETGTRDYYAMDVESRGVELELSGEVLPGWQVFGGYTYTEMKYTDGPMDGDVFKGYTPEHMVQLWSSYDFGPGALDRLTLGGGLTYMSDFKSVSSTGEIEAPGYTVVDLMARWEVTEQSDIRLSVNNVFDETYYSRVGGPSVFNFYGEPRNLELAFTQRF</sequence>
<dbReference type="InterPro" id="IPR039426">
    <property type="entry name" value="TonB-dep_rcpt-like"/>
</dbReference>
<evidence type="ECO:0000256" key="4">
    <source>
        <dbReference type="ARBA" id="ARBA00022452"/>
    </source>
</evidence>
<feature type="domain" description="TonB-dependent receptor plug" evidence="13">
    <location>
        <begin position="118"/>
        <end position="217"/>
    </location>
</feature>
<gene>
    <name evidence="14" type="ORF">ICN82_19805</name>
</gene>
<dbReference type="InterPro" id="IPR000531">
    <property type="entry name" value="Beta-barrel_TonB"/>
</dbReference>
<comment type="subcellular location">
    <subcellularLocation>
        <location evidence="1 10">Cell outer membrane</location>
        <topology evidence="1 10">Multi-pass membrane protein</topology>
    </subcellularLocation>
</comment>
<dbReference type="EMBL" id="JACVXA010000095">
    <property type="protein sequence ID" value="MBE3640454.1"/>
    <property type="molecule type" value="Genomic_DNA"/>
</dbReference>
<keyword evidence="15" id="KW-1185">Reference proteome</keyword>
<evidence type="ECO:0000256" key="1">
    <source>
        <dbReference type="ARBA" id="ARBA00004571"/>
    </source>
</evidence>
<dbReference type="InterPro" id="IPR037066">
    <property type="entry name" value="Plug_dom_sf"/>
</dbReference>
<keyword evidence="8 14" id="KW-0675">Receptor</keyword>
<dbReference type="Pfam" id="PF00593">
    <property type="entry name" value="TonB_dep_Rec_b-barrel"/>
    <property type="match status" value="1"/>
</dbReference>
<feature type="domain" description="TonB-dependent receptor-like beta-barrel" evidence="12">
    <location>
        <begin position="292"/>
        <end position="722"/>
    </location>
</feature>
<organism evidence="14 15">
    <name type="scientific">Mangrovicoccus algicola</name>
    <dbReference type="NCBI Taxonomy" id="2771008"/>
    <lineage>
        <taxon>Bacteria</taxon>
        <taxon>Pseudomonadati</taxon>
        <taxon>Pseudomonadota</taxon>
        <taxon>Alphaproteobacteria</taxon>
        <taxon>Rhodobacterales</taxon>
        <taxon>Paracoccaceae</taxon>
        <taxon>Mangrovicoccus</taxon>
    </lineage>
</organism>
<keyword evidence="9 10" id="KW-0998">Cell outer membrane</keyword>
<evidence type="ECO:0000259" key="12">
    <source>
        <dbReference type="Pfam" id="PF00593"/>
    </source>
</evidence>
<dbReference type="PANTHER" id="PTHR32552">
    <property type="entry name" value="FERRICHROME IRON RECEPTOR-RELATED"/>
    <property type="match status" value="1"/>
</dbReference>
<dbReference type="GO" id="GO:0015344">
    <property type="term" value="F:siderophore uptake transmembrane transporter activity"/>
    <property type="evidence" value="ECO:0007669"/>
    <property type="project" value="TreeGrafter"/>
</dbReference>
<reference evidence="14" key="1">
    <citation type="submission" date="2020-09" db="EMBL/GenBank/DDBJ databases">
        <title>A novel bacterium of genus Mangrovicoccus, isolated from South China Sea.</title>
        <authorList>
            <person name="Huang H."/>
            <person name="Mo K."/>
            <person name="Hu Y."/>
        </authorList>
    </citation>
    <scope>NUCLEOTIDE SEQUENCE</scope>
    <source>
        <strain evidence="14">HB182678</strain>
    </source>
</reference>
<accession>A0A8J7CXI4</accession>
<comment type="similarity">
    <text evidence="2 10 11">Belongs to the TonB-dependent receptor family.</text>
</comment>
<comment type="caution">
    <text evidence="14">The sequence shown here is derived from an EMBL/GenBank/DDBJ whole genome shotgun (WGS) entry which is preliminary data.</text>
</comment>
<evidence type="ECO:0000256" key="2">
    <source>
        <dbReference type="ARBA" id="ARBA00009810"/>
    </source>
</evidence>
<keyword evidence="4 10" id="KW-1134">Transmembrane beta strand</keyword>
<keyword evidence="6 11" id="KW-0798">TonB box</keyword>
<dbReference type="GO" id="GO:0009279">
    <property type="term" value="C:cell outer membrane"/>
    <property type="evidence" value="ECO:0007669"/>
    <property type="project" value="UniProtKB-SubCell"/>
</dbReference>
<evidence type="ECO:0000256" key="10">
    <source>
        <dbReference type="PROSITE-ProRule" id="PRU01360"/>
    </source>
</evidence>
<evidence type="ECO:0000256" key="9">
    <source>
        <dbReference type="ARBA" id="ARBA00023237"/>
    </source>
</evidence>
<dbReference type="CDD" id="cd01347">
    <property type="entry name" value="ligand_gated_channel"/>
    <property type="match status" value="1"/>
</dbReference>
<dbReference type="InterPro" id="IPR036942">
    <property type="entry name" value="Beta-barrel_TonB_sf"/>
</dbReference>
<evidence type="ECO:0000259" key="13">
    <source>
        <dbReference type="Pfam" id="PF07715"/>
    </source>
</evidence>
<dbReference type="GO" id="GO:0038023">
    <property type="term" value="F:signaling receptor activity"/>
    <property type="evidence" value="ECO:0007669"/>
    <property type="project" value="InterPro"/>
</dbReference>
<keyword evidence="7 10" id="KW-0472">Membrane</keyword>
<evidence type="ECO:0000256" key="11">
    <source>
        <dbReference type="RuleBase" id="RU003357"/>
    </source>
</evidence>
<evidence type="ECO:0000313" key="15">
    <source>
        <dbReference type="Proteomes" id="UP000609121"/>
    </source>
</evidence>
<dbReference type="PANTHER" id="PTHR32552:SF74">
    <property type="entry name" value="HYDROXAMATE SIDEROPHORE RECEPTOR FHUE"/>
    <property type="match status" value="1"/>
</dbReference>
<dbReference type="NCBIfam" id="TIGR01783">
    <property type="entry name" value="TonB-siderophor"/>
    <property type="match status" value="1"/>
</dbReference>
<proteinExistence type="inferred from homology"/>
<dbReference type="GO" id="GO:0015891">
    <property type="term" value="P:siderophore transport"/>
    <property type="evidence" value="ECO:0007669"/>
    <property type="project" value="InterPro"/>
</dbReference>
<evidence type="ECO:0000313" key="14">
    <source>
        <dbReference type="EMBL" id="MBE3640454.1"/>
    </source>
</evidence>
<dbReference type="InterPro" id="IPR012910">
    <property type="entry name" value="Plug_dom"/>
</dbReference>
<evidence type="ECO:0000256" key="8">
    <source>
        <dbReference type="ARBA" id="ARBA00023170"/>
    </source>
</evidence>